<dbReference type="Proteomes" id="UP000215413">
    <property type="component" value="Unassembled WGS sequence"/>
</dbReference>
<feature type="domain" description="HTH cro/C1-type" evidence="2">
    <location>
        <begin position="7"/>
        <end position="61"/>
    </location>
</feature>
<dbReference type="Gene3D" id="1.10.260.40">
    <property type="entry name" value="lambda repressor-like DNA-binding domains"/>
    <property type="match status" value="1"/>
</dbReference>
<evidence type="ECO:0000259" key="2">
    <source>
        <dbReference type="PROSITE" id="PS50943"/>
    </source>
</evidence>
<dbReference type="InterPro" id="IPR014710">
    <property type="entry name" value="RmlC-like_jellyroll"/>
</dbReference>
<dbReference type="GO" id="GO:0003700">
    <property type="term" value="F:DNA-binding transcription factor activity"/>
    <property type="evidence" value="ECO:0007669"/>
    <property type="project" value="TreeGrafter"/>
</dbReference>
<dbReference type="PANTHER" id="PTHR46797:SF2">
    <property type="entry name" value="TRANSCRIPTIONAL REGULATOR"/>
    <property type="match status" value="1"/>
</dbReference>
<protein>
    <submittedName>
        <fullName evidence="3">Cro/Cl family transcriptional regulator</fullName>
    </submittedName>
</protein>
<evidence type="ECO:0000313" key="3">
    <source>
        <dbReference type="EMBL" id="OXZ27965.1"/>
    </source>
</evidence>
<accession>A0A233V6D4</accession>
<organism evidence="3 4">
    <name type="scientific">Finegoldia magna</name>
    <name type="common">Peptostreptococcus magnus</name>
    <dbReference type="NCBI Taxonomy" id="1260"/>
    <lineage>
        <taxon>Bacteria</taxon>
        <taxon>Bacillati</taxon>
        <taxon>Bacillota</taxon>
        <taxon>Tissierellia</taxon>
        <taxon>Tissierellales</taxon>
        <taxon>Peptoniphilaceae</taxon>
        <taxon>Finegoldia</taxon>
    </lineage>
</organism>
<dbReference type="GO" id="GO:0003677">
    <property type="term" value="F:DNA binding"/>
    <property type="evidence" value="ECO:0007669"/>
    <property type="project" value="UniProtKB-KW"/>
</dbReference>
<dbReference type="SUPFAM" id="SSF51182">
    <property type="entry name" value="RmlC-like cupins"/>
    <property type="match status" value="1"/>
</dbReference>
<reference evidence="4" key="1">
    <citation type="submission" date="2017-04" db="EMBL/GenBank/DDBJ databases">
        <title>Finegoldia magna isolated from orthopedic joint implant-associated infections.</title>
        <authorList>
            <person name="Bjorklund S."/>
            <person name="Bruggemann H."/>
            <person name="Jensen A."/>
            <person name="Hellmark B."/>
            <person name="Soderquist B."/>
        </authorList>
    </citation>
    <scope>NUCLEOTIDE SEQUENCE [LARGE SCALE GENOMIC DNA]</scope>
    <source>
        <strain evidence="4">CCUG 54800</strain>
    </source>
</reference>
<keyword evidence="1" id="KW-0238">DNA-binding</keyword>
<dbReference type="PROSITE" id="PS50943">
    <property type="entry name" value="HTH_CROC1"/>
    <property type="match status" value="1"/>
</dbReference>
<dbReference type="AlphaFoldDB" id="A0A233V6D4"/>
<dbReference type="EMBL" id="NDYC01000018">
    <property type="protein sequence ID" value="OXZ27965.1"/>
    <property type="molecule type" value="Genomic_DNA"/>
</dbReference>
<dbReference type="PANTHER" id="PTHR46797">
    <property type="entry name" value="HTH-TYPE TRANSCRIPTIONAL REGULATOR"/>
    <property type="match status" value="1"/>
</dbReference>
<dbReference type="SUPFAM" id="SSF47413">
    <property type="entry name" value="lambda repressor-like DNA-binding domains"/>
    <property type="match status" value="1"/>
</dbReference>
<dbReference type="InterPro" id="IPR010982">
    <property type="entry name" value="Lambda_DNA-bd_dom_sf"/>
</dbReference>
<sequence>MEIGEKIRSLRLKLGLTQEELAERSDLTKGFISQLERDLTSPSVDSLNDLLNALGTDMATFFMDKPTVKEIFTKDDYQSSEDLSMNSTITWLVPKSQVNIMEPVIITLDGKGKTKEYNPFEGEEFGYVLEGSCNIYLDNEIHKLNKGDCFYTKCNKTRILENNGTKICKVIWIMSPPNF</sequence>
<dbReference type="InterPro" id="IPR013096">
    <property type="entry name" value="Cupin_2"/>
</dbReference>
<comment type="caution">
    <text evidence="3">The sequence shown here is derived from an EMBL/GenBank/DDBJ whole genome shotgun (WGS) entry which is preliminary data.</text>
</comment>
<dbReference type="CDD" id="cd00093">
    <property type="entry name" value="HTH_XRE"/>
    <property type="match status" value="1"/>
</dbReference>
<gene>
    <name evidence="3" type="ORF">B9N49_03250</name>
</gene>
<dbReference type="Gene3D" id="2.60.120.10">
    <property type="entry name" value="Jelly Rolls"/>
    <property type="match status" value="1"/>
</dbReference>
<dbReference type="InterPro" id="IPR001387">
    <property type="entry name" value="Cro/C1-type_HTH"/>
</dbReference>
<name>A0A233V6D4_FINMA</name>
<dbReference type="InterPro" id="IPR011051">
    <property type="entry name" value="RmlC_Cupin_sf"/>
</dbReference>
<evidence type="ECO:0000256" key="1">
    <source>
        <dbReference type="ARBA" id="ARBA00023125"/>
    </source>
</evidence>
<dbReference type="GO" id="GO:0005829">
    <property type="term" value="C:cytosol"/>
    <property type="evidence" value="ECO:0007669"/>
    <property type="project" value="TreeGrafter"/>
</dbReference>
<dbReference type="Pfam" id="PF01381">
    <property type="entry name" value="HTH_3"/>
    <property type="match status" value="1"/>
</dbReference>
<evidence type="ECO:0000313" key="4">
    <source>
        <dbReference type="Proteomes" id="UP000215413"/>
    </source>
</evidence>
<proteinExistence type="predicted"/>
<dbReference type="SMART" id="SM00530">
    <property type="entry name" value="HTH_XRE"/>
    <property type="match status" value="1"/>
</dbReference>
<dbReference type="RefSeq" id="WP_094205493.1">
    <property type="nucleotide sequence ID" value="NZ_NDYC01000018.1"/>
</dbReference>
<dbReference type="InterPro" id="IPR050807">
    <property type="entry name" value="TransReg_Diox_bact_type"/>
</dbReference>
<dbReference type="Pfam" id="PF07883">
    <property type="entry name" value="Cupin_2"/>
    <property type="match status" value="1"/>
</dbReference>
<dbReference type="CDD" id="cd02209">
    <property type="entry name" value="cupin_XRE_C"/>
    <property type="match status" value="1"/>
</dbReference>